<dbReference type="SMART" id="SM00855">
    <property type="entry name" value="PGAM"/>
    <property type="match status" value="1"/>
</dbReference>
<dbReference type="InterPro" id="IPR013097">
    <property type="entry name" value="Dabb"/>
</dbReference>
<dbReference type="PROSITE" id="PS51502">
    <property type="entry name" value="S_R_A_B_BARREL"/>
    <property type="match status" value="1"/>
</dbReference>
<dbReference type="GeneID" id="62202020"/>
<dbReference type="GO" id="GO:0016791">
    <property type="term" value="F:phosphatase activity"/>
    <property type="evidence" value="ECO:0007669"/>
    <property type="project" value="TreeGrafter"/>
</dbReference>
<proteinExistence type="predicted"/>
<sequence length="413" mass="46754">MSPRAVHFIRHAEGYHNSEHNENIPDPDLTPKGKEQCKKLSETFPYFDRIDLVCASPIRRAIQTALISMDPWLQSGKRNILALPLAQEATDLPANTPSDVQRLQKEFGDVCNFHRCLDIYTDFNTKKGKWASDGDSLKARALELRRFLRDCDEQEIVVVSHGDFLHYVSGDLDENDCQTHGDWQNTETRSYRFYPVGHEDALLQETEESHIFDFHMFPNIADILESAPTTTLTSTPITPASEITMASDPITHIVLFKYRQDISWSDLESHFKSFMSLQHKSRNAHTGKPLIQSLKAGKNRSWEPFSKGMTHGFVLEFANQADLDYYLTTEPVHKAFSQAAKPLIEDSLVIDIKDGVLFGSPAEHPSARENGDVMPEKIIVRTLLLEGGENMPATAEIFGEGRLAWVQELSKQL</sequence>
<dbReference type="Proteomes" id="UP000596902">
    <property type="component" value="Unassembled WGS sequence"/>
</dbReference>
<dbReference type="InterPro" id="IPR011008">
    <property type="entry name" value="Dimeric_a/b-barrel"/>
</dbReference>
<dbReference type="SUPFAM" id="SSF53254">
    <property type="entry name" value="Phosphoglycerate mutase-like"/>
    <property type="match status" value="1"/>
</dbReference>
<protein>
    <submittedName>
        <fullName evidence="2">Phosphoglycerate mutase</fullName>
    </submittedName>
</protein>
<accession>A0A8H7EHS6</accession>
<evidence type="ECO:0000259" key="1">
    <source>
        <dbReference type="PROSITE" id="PS51502"/>
    </source>
</evidence>
<dbReference type="AlphaFoldDB" id="A0A8H7EHS6"/>
<dbReference type="Gene3D" id="3.40.50.1240">
    <property type="entry name" value="Phosphoglycerate mutase-like"/>
    <property type="match status" value="1"/>
</dbReference>
<comment type="caution">
    <text evidence="2">The sequence shown here is derived from an EMBL/GenBank/DDBJ whole genome shotgun (WGS) entry which is preliminary data.</text>
</comment>
<dbReference type="SMART" id="SM00886">
    <property type="entry name" value="Dabb"/>
    <property type="match status" value="1"/>
</dbReference>
<evidence type="ECO:0000313" key="2">
    <source>
        <dbReference type="EMBL" id="KAF7678414.1"/>
    </source>
</evidence>
<dbReference type="EMBL" id="JAAABM010000004">
    <property type="protein sequence ID" value="KAF7678414.1"/>
    <property type="molecule type" value="Genomic_DNA"/>
</dbReference>
<evidence type="ECO:0000313" key="3">
    <source>
        <dbReference type="Proteomes" id="UP000596902"/>
    </source>
</evidence>
<gene>
    <name evidence="2" type="ORF">GT037_003795</name>
</gene>
<dbReference type="InterPro" id="IPR050275">
    <property type="entry name" value="PGM_Phosphatase"/>
</dbReference>
<dbReference type="GO" id="GO:0005737">
    <property type="term" value="C:cytoplasm"/>
    <property type="evidence" value="ECO:0007669"/>
    <property type="project" value="TreeGrafter"/>
</dbReference>
<dbReference type="InterPro" id="IPR029033">
    <property type="entry name" value="His_PPase_superfam"/>
</dbReference>
<dbReference type="Gene3D" id="3.30.70.100">
    <property type="match status" value="1"/>
</dbReference>
<dbReference type="CDD" id="cd07067">
    <property type="entry name" value="HP_PGM_like"/>
    <property type="match status" value="1"/>
</dbReference>
<dbReference type="PANTHER" id="PTHR48100:SF54">
    <property type="entry name" value="PHOSPHATASE SPAC5H10.03-RELATED"/>
    <property type="match status" value="1"/>
</dbReference>
<dbReference type="PANTHER" id="PTHR48100">
    <property type="entry name" value="BROAD-SPECIFICITY PHOSPHATASE YOR283W-RELATED"/>
    <property type="match status" value="1"/>
</dbReference>
<reference evidence="2" key="2">
    <citation type="submission" date="2020-08" db="EMBL/GenBank/DDBJ databases">
        <title>Draft Genome Sequence of Cumin Blight Pathogen Alternaria burnsii.</title>
        <authorList>
            <person name="Feng Z."/>
        </authorList>
    </citation>
    <scope>NUCLEOTIDE SEQUENCE</scope>
    <source>
        <strain evidence="2">CBS107.38</strain>
    </source>
</reference>
<reference evidence="2" key="1">
    <citation type="submission" date="2020-01" db="EMBL/GenBank/DDBJ databases">
        <authorList>
            <person name="Feng Z.H.Z."/>
        </authorList>
    </citation>
    <scope>NUCLEOTIDE SEQUENCE</scope>
    <source>
        <strain evidence="2">CBS107.38</strain>
    </source>
</reference>
<name>A0A8H7EHS6_9PLEO</name>
<dbReference type="InterPro" id="IPR013078">
    <property type="entry name" value="His_Pase_superF_clade-1"/>
</dbReference>
<organism evidence="2 3">
    <name type="scientific">Alternaria burnsii</name>
    <dbReference type="NCBI Taxonomy" id="1187904"/>
    <lineage>
        <taxon>Eukaryota</taxon>
        <taxon>Fungi</taxon>
        <taxon>Dikarya</taxon>
        <taxon>Ascomycota</taxon>
        <taxon>Pezizomycotina</taxon>
        <taxon>Dothideomycetes</taxon>
        <taxon>Pleosporomycetidae</taxon>
        <taxon>Pleosporales</taxon>
        <taxon>Pleosporineae</taxon>
        <taxon>Pleosporaceae</taxon>
        <taxon>Alternaria</taxon>
        <taxon>Alternaria sect. Alternaria</taxon>
    </lineage>
</organism>
<dbReference type="Pfam" id="PF07876">
    <property type="entry name" value="Dabb"/>
    <property type="match status" value="1"/>
</dbReference>
<dbReference type="RefSeq" id="XP_038788549.1">
    <property type="nucleotide sequence ID" value="XM_038928842.1"/>
</dbReference>
<keyword evidence="3" id="KW-1185">Reference proteome</keyword>
<dbReference type="SUPFAM" id="SSF54909">
    <property type="entry name" value="Dimeric alpha+beta barrel"/>
    <property type="match status" value="1"/>
</dbReference>
<dbReference type="Pfam" id="PF00300">
    <property type="entry name" value="His_Phos_1"/>
    <property type="match status" value="1"/>
</dbReference>
<feature type="domain" description="Stress-response A/B barrel" evidence="1">
    <location>
        <begin position="250"/>
        <end position="352"/>
    </location>
</feature>